<organism evidence="1 2">
    <name type="scientific">Pseudomonas phage SPM-1</name>
    <dbReference type="NCBI Taxonomy" id="1453336"/>
    <lineage>
        <taxon>Viruses</taxon>
        <taxon>Duplodnaviria</taxon>
        <taxon>Heunggongvirae</taxon>
        <taxon>Uroviricota</taxon>
        <taxon>Caudoviricetes</taxon>
        <taxon>Lindbergviridae</taxon>
        <taxon>Pbunavirus</taxon>
        <taxon>Pbunavirus F8</taxon>
    </lineage>
</organism>
<proteinExistence type="predicted"/>
<accession>W5SCX0</accession>
<dbReference type="Proteomes" id="UP000019158">
    <property type="component" value="Segment"/>
</dbReference>
<sequence length="118" mass="14001">MTMVGPAGKRYWLRYETRYWECLDGQTLRLVFVINGRRYEINRRVNVDILASRRRFESFGRVLARMEISLWFEVCEQEGPWRGSVAISDTALWFHLTGELVHKCFTRRPESGHNLFTG</sequence>
<reference evidence="1 2" key="1">
    <citation type="journal article" date="2014" name="Genome Announc.">
        <title>Complete Genome Sequence of an F8-Like Lytic Myovirus ({varphi}SPM-1) That Infects Metallo-beta-Lactamase-Producing Pseudomonas aeruginosa.</title>
        <authorList>
            <person name="Neves P.R."/>
            <person name="Cerdeira L.T."/>
            <person name="Mitne-Neto M."/>
            <person name="Oliveira T.G."/>
            <person name="McCulloch J.A."/>
            <person name="Sampaio J.L."/>
            <person name="Mamizuka E.M."/>
            <person name="Levy C.E."/>
            <person name="Sato M.I."/>
            <person name="Lincopan N."/>
        </authorList>
    </citation>
    <scope>NUCLEOTIDE SEQUENCE [LARGE SCALE GENOMIC DNA]</scope>
</reference>
<evidence type="ECO:0000313" key="1">
    <source>
        <dbReference type="EMBL" id="AHH02916.1"/>
    </source>
</evidence>
<name>W5SCX0_9CAUD</name>
<dbReference type="EMBL" id="KF981875">
    <property type="protein sequence ID" value="AHH02916.1"/>
    <property type="molecule type" value="Genomic_DNA"/>
</dbReference>
<evidence type="ECO:0000313" key="2">
    <source>
        <dbReference type="Proteomes" id="UP000019158"/>
    </source>
</evidence>
<protein>
    <submittedName>
        <fullName evidence="1">Uncharacterized protein</fullName>
    </submittedName>
</protein>
<gene>
    <name evidence="1" type="ORF">PPGF8SP_0057</name>
</gene>